<sequence length="169" mass="19565">MEGFKNEISSEIQNFRKEMVELQESMNFLSNSVDTANNRMKSIQGNIVNINQDLSELRAENAGFRAEVDDMKERMRSLEQYSRRTNIEISGIPETREETPVEIVRDVGKALGIAIEENQIAAAHRIPTFKRDRIPSLIVQFQQKTVRDIWINKYKEKKTLFAKDINAAF</sequence>
<reference evidence="2" key="1">
    <citation type="submission" date="2015-11" db="EMBL/GenBank/DDBJ databases">
        <title>De novo transcriptome assembly of four potential Pierce s Disease insect vectors from Arizona vineyards.</title>
        <authorList>
            <person name="Tassone E.E."/>
        </authorList>
    </citation>
    <scope>NUCLEOTIDE SEQUENCE</scope>
</reference>
<dbReference type="PANTHER" id="PTHR11505">
    <property type="entry name" value="L1 TRANSPOSABLE ELEMENT-RELATED"/>
    <property type="match status" value="1"/>
</dbReference>
<gene>
    <name evidence="2" type="ORF">g.48807</name>
</gene>
<dbReference type="Gene3D" id="1.20.5.340">
    <property type="match status" value="1"/>
</dbReference>
<organism evidence="2">
    <name type="scientific">Graphocephala atropunctata</name>
    <dbReference type="NCBI Taxonomy" id="36148"/>
    <lineage>
        <taxon>Eukaryota</taxon>
        <taxon>Metazoa</taxon>
        <taxon>Ecdysozoa</taxon>
        <taxon>Arthropoda</taxon>
        <taxon>Hexapoda</taxon>
        <taxon>Insecta</taxon>
        <taxon>Pterygota</taxon>
        <taxon>Neoptera</taxon>
        <taxon>Paraneoptera</taxon>
        <taxon>Hemiptera</taxon>
        <taxon>Auchenorrhyncha</taxon>
        <taxon>Membracoidea</taxon>
        <taxon>Cicadellidae</taxon>
        <taxon>Cicadellinae</taxon>
        <taxon>Cicadellini</taxon>
        <taxon>Graphocephala</taxon>
    </lineage>
</organism>
<feature type="non-terminal residue" evidence="2">
    <location>
        <position position="169"/>
    </location>
</feature>
<evidence type="ECO:0008006" key="3">
    <source>
        <dbReference type="Google" id="ProtNLM"/>
    </source>
</evidence>
<keyword evidence="1" id="KW-0175">Coiled coil</keyword>
<dbReference type="InterPro" id="IPR004244">
    <property type="entry name" value="Transposase_22"/>
</dbReference>
<dbReference type="AlphaFoldDB" id="A0A1B6LPW8"/>
<protein>
    <recommendedName>
        <fullName evidence="3">L1 transposable element RRM domain-containing protein</fullName>
    </recommendedName>
</protein>
<evidence type="ECO:0000256" key="1">
    <source>
        <dbReference type="SAM" id="Coils"/>
    </source>
</evidence>
<accession>A0A1B6LPW8</accession>
<dbReference type="Gene3D" id="3.30.70.1820">
    <property type="entry name" value="L1 transposable element, RRM domain"/>
    <property type="match status" value="1"/>
</dbReference>
<feature type="coiled-coil region" evidence="1">
    <location>
        <begin position="5"/>
        <end position="81"/>
    </location>
</feature>
<dbReference type="SUPFAM" id="SSF57997">
    <property type="entry name" value="Tropomyosin"/>
    <property type="match status" value="1"/>
</dbReference>
<dbReference type="EMBL" id="GEBQ01014232">
    <property type="protein sequence ID" value="JAT25745.1"/>
    <property type="molecule type" value="Transcribed_RNA"/>
</dbReference>
<proteinExistence type="predicted"/>
<name>A0A1B6LPW8_9HEMI</name>
<evidence type="ECO:0000313" key="2">
    <source>
        <dbReference type="EMBL" id="JAT25745.1"/>
    </source>
</evidence>